<dbReference type="Pfam" id="PF23628">
    <property type="entry name" value="ARM_LIN_C"/>
    <property type="match status" value="1"/>
</dbReference>
<gene>
    <name evidence="2" type="ORF">ILEXP_LOCUS15147</name>
</gene>
<feature type="domain" description="Putative E3 ubiquitin-protein ligase LIN ARM-like" evidence="1">
    <location>
        <begin position="4"/>
        <end position="200"/>
    </location>
</feature>
<dbReference type="SUPFAM" id="SSF48371">
    <property type="entry name" value="ARM repeat"/>
    <property type="match status" value="1"/>
</dbReference>
<dbReference type="PANTHER" id="PTHR35549:SF1">
    <property type="entry name" value="OS04G0584500 PROTEIN"/>
    <property type="match status" value="1"/>
</dbReference>
<dbReference type="InterPro" id="IPR055566">
    <property type="entry name" value="ARM_LIN"/>
</dbReference>
<comment type="caution">
    <text evidence="2">The sequence shown here is derived from an EMBL/GenBank/DDBJ whole genome shotgun (WGS) entry which is preliminary data.</text>
</comment>
<dbReference type="PANTHER" id="PTHR35549">
    <property type="entry name" value="OS04G0584500 PROTEIN"/>
    <property type="match status" value="1"/>
</dbReference>
<sequence>MNLSWNLQVEPQKYSIYREEAVDAITEAMESSLSDEKVRGKCCRALLILGGRFSFAGKLMTEDWILKQAGFLDGPESDALDKETDNVQADDNIPSDGDEVEAREEWLTNLSASLLGDGKKSFLEMLSRCLGSGKVDVVRVCLTTVAWLSSTLPSFPDAEFQLSAFSALISRLKQILENGERIEHKILASMSLLNFSKIPGSC</sequence>
<protein>
    <recommendedName>
        <fullName evidence="1">Putative E3 ubiquitin-protein ligase LIN ARM-like domain-containing protein</fullName>
    </recommendedName>
</protein>
<dbReference type="InterPro" id="IPR016024">
    <property type="entry name" value="ARM-type_fold"/>
</dbReference>
<dbReference type="AlphaFoldDB" id="A0ABC8RRC3"/>
<dbReference type="EMBL" id="CAUOFW020001660">
    <property type="protein sequence ID" value="CAK9147263.1"/>
    <property type="molecule type" value="Genomic_DNA"/>
</dbReference>
<evidence type="ECO:0000313" key="2">
    <source>
        <dbReference type="EMBL" id="CAK9147263.1"/>
    </source>
</evidence>
<evidence type="ECO:0000259" key="1">
    <source>
        <dbReference type="Pfam" id="PF23628"/>
    </source>
</evidence>
<dbReference type="Proteomes" id="UP001642360">
    <property type="component" value="Unassembled WGS sequence"/>
</dbReference>
<accession>A0ABC8RRC3</accession>
<name>A0ABC8RRC3_9AQUA</name>
<proteinExistence type="predicted"/>
<evidence type="ECO:0000313" key="3">
    <source>
        <dbReference type="Proteomes" id="UP001642360"/>
    </source>
</evidence>
<reference evidence="2 3" key="1">
    <citation type="submission" date="2024-02" db="EMBL/GenBank/DDBJ databases">
        <authorList>
            <person name="Vignale AGUSTIN F."/>
            <person name="Sosa J E."/>
            <person name="Modenutti C."/>
        </authorList>
    </citation>
    <scope>NUCLEOTIDE SEQUENCE [LARGE SCALE GENOMIC DNA]</scope>
</reference>
<keyword evidence="3" id="KW-1185">Reference proteome</keyword>
<organism evidence="2 3">
    <name type="scientific">Ilex paraguariensis</name>
    <name type="common">yerba mate</name>
    <dbReference type="NCBI Taxonomy" id="185542"/>
    <lineage>
        <taxon>Eukaryota</taxon>
        <taxon>Viridiplantae</taxon>
        <taxon>Streptophyta</taxon>
        <taxon>Embryophyta</taxon>
        <taxon>Tracheophyta</taxon>
        <taxon>Spermatophyta</taxon>
        <taxon>Magnoliopsida</taxon>
        <taxon>eudicotyledons</taxon>
        <taxon>Gunneridae</taxon>
        <taxon>Pentapetalae</taxon>
        <taxon>asterids</taxon>
        <taxon>campanulids</taxon>
        <taxon>Aquifoliales</taxon>
        <taxon>Aquifoliaceae</taxon>
        <taxon>Ilex</taxon>
    </lineage>
</organism>